<dbReference type="RefSeq" id="WP_035197564.1">
    <property type="nucleotide sequence ID" value="NZ_JJRY01000021.1"/>
</dbReference>
<dbReference type="Pfam" id="PF26328">
    <property type="entry name" value="YolC_YozM"/>
    <property type="match status" value="1"/>
</dbReference>
<organism evidence="1 2">
    <name type="scientific">Schinkia azotoformans MEV2011</name>
    <dbReference type="NCBI Taxonomy" id="1348973"/>
    <lineage>
        <taxon>Bacteria</taxon>
        <taxon>Bacillati</taxon>
        <taxon>Bacillota</taxon>
        <taxon>Bacilli</taxon>
        <taxon>Bacillales</taxon>
        <taxon>Bacillaceae</taxon>
        <taxon>Calidifontibacillus/Schinkia group</taxon>
        <taxon>Schinkia</taxon>
    </lineage>
</organism>
<evidence type="ECO:0000313" key="2">
    <source>
        <dbReference type="Proteomes" id="UP000027936"/>
    </source>
</evidence>
<dbReference type="InterPro" id="IPR058995">
    <property type="entry name" value="YolC/YozM-like"/>
</dbReference>
<gene>
    <name evidence="1" type="ORF">M670_03943</name>
</gene>
<sequence>MKKKLIFLVPIVLMSLYFFSNKYQPFAEPKIEALFESNTFDEAQEEYGISGMGVGQSEKILTIVIGENNDKDEIQKYFEKKLLDIGIRDYKVEVLKY</sequence>
<comment type="caution">
    <text evidence="1">The sequence shown here is derived from an EMBL/GenBank/DDBJ whole genome shotgun (WGS) entry which is preliminary data.</text>
</comment>
<accession>A0A072NH52</accession>
<evidence type="ECO:0000313" key="1">
    <source>
        <dbReference type="EMBL" id="KEF36861.1"/>
    </source>
</evidence>
<reference evidence="1 2" key="1">
    <citation type="submission" date="2014-04" db="EMBL/GenBank/DDBJ databases">
        <title>Draft genome sequence of Bacillus azotoformans MEV2011, a (co-) denitrifying strain unable to grow in the presence of oxygen.</title>
        <authorList>
            <person name="Nielsen M."/>
            <person name="Schreiber L."/>
            <person name="Finster K."/>
            <person name="Schramm A."/>
        </authorList>
    </citation>
    <scope>NUCLEOTIDE SEQUENCE [LARGE SCALE GENOMIC DNA]</scope>
    <source>
        <strain evidence="1 2">MEV2011</strain>
    </source>
</reference>
<dbReference type="EMBL" id="JJRY01000021">
    <property type="protein sequence ID" value="KEF36861.1"/>
    <property type="molecule type" value="Genomic_DNA"/>
</dbReference>
<name>A0A072NH52_SCHAZ</name>
<protein>
    <submittedName>
        <fullName evidence="1">Uncharacterized protein</fullName>
    </submittedName>
</protein>
<dbReference type="PATRIC" id="fig|1348973.3.peg.3827"/>
<proteinExistence type="predicted"/>
<dbReference type="AlphaFoldDB" id="A0A072NH52"/>
<dbReference type="Proteomes" id="UP000027936">
    <property type="component" value="Unassembled WGS sequence"/>
</dbReference>